<gene>
    <name evidence="1" type="ORF">G3A44_10255</name>
</gene>
<protein>
    <submittedName>
        <fullName evidence="1">Uncharacterized protein</fullName>
    </submittedName>
</protein>
<dbReference type="RefSeq" id="WP_163457417.1">
    <property type="nucleotide sequence ID" value="NZ_JAAGOH010000010.1"/>
</dbReference>
<proteinExistence type="predicted"/>
<evidence type="ECO:0000313" key="1">
    <source>
        <dbReference type="EMBL" id="NDY91566.1"/>
    </source>
</evidence>
<sequence>MTMLEMPPLQRHLSAIEEASSVHDAQAADASPALWGWLAGLDAQQAARRATPRDPLPDYPSLWRFRHWMREVGHEVQLPRLRYDRRYAGHCLALAHASGHDRLRRLALQIFQHRERRGGLS</sequence>
<dbReference type="EMBL" id="JAAGOH010000010">
    <property type="protein sequence ID" value="NDY91566.1"/>
    <property type="molecule type" value="Genomic_DNA"/>
</dbReference>
<dbReference type="Proteomes" id="UP000484255">
    <property type="component" value="Unassembled WGS sequence"/>
</dbReference>
<dbReference type="AlphaFoldDB" id="A0A7C9TMC5"/>
<reference evidence="1 2" key="1">
    <citation type="submission" date="2020-02" db="EMBL/GenBank/DDBJ databases">
        <title>Ideonella bacterium strain TBM-1.</title>
        <authorList>
            <person name="Chen W.-M."/>
        </authorList>
    </citation>
    <scope>NUCLEOTIDE SEQUENCE [LARGE SCALE GENOMIC DNA]</scope>
    <source>
        <strain evidence="1 2">TBM-1</strain>
    </source>
</reference>
<keyword evidence="2" id="KW-1185">Reference proteome</keyword>
<name>A0A7C9TMC5_9BURK</name>
<evidence type="ECO:0000313" key="2">
    <source>
        <dbReference type="Proteomes" id="UP000484255"/>
    </source>
</evidence>
<comment type="caution">
    <text evidence="1">The sequence shown here is derived from an EMBL/GenBank/DDBJ whole genome shotgun (WGS) entry which is preliminary data.</text>
</comment>
<organism evidence="1 2">
    <name type="scientific">Ideonella livida</name>
    <dbReference type="NCBI Taxonomy" id="2707176"/>
    <lineage>
        <taxon>Bacteria</taxon>
        <taxon>Pseudomonadati</taxon>
        <taxon>Pseudomonadota</taxon>
        <taxon>Betaproteobacteria</taxon>
        <taxon>Burkholderiales</taxon>
        <taxon>Sphaerotilaceae</taxon>
        <taxon>Ideonella</taxon>
    </lineage>
</organism>
<accession>A0A7C9TMC5</accession>